<dbReference type="PROSITE" id="PS51123">
    <property type="entry name" value="OMPA_2"/>
    <property type="match status" value="1"/>
</dbReference>
<dbReference type="Pfam" id="PF13505">
    <property type="entry name" value="OMP_b-brl"/>
    <property type="match status" value="1"/>
</dbReference>
<feature type="domain" description="OmpA-like" evidence="13">
    <location>
        <begin position="260"/>
        <end position="377"/>
    </location>
</feature>
<dbReference type="PANTHER" id="PTHR30329">
    <property type="entry name" value="STATOR ELEMENT OF FLAGELLAR MOTOR COMPLEX"/>
    <property type="match status" value="1"/>
</dbReference>
<evidence type="ECO:0000256" key="9">
    <source>
        <dbReference type="ARBA" id="ARBA00023237"/>
    </source>
</evidence>
<evidence type="ECO:0000256" key="2">
    <source>
        <dbReference type="ARBA" id="ARBA00022448"/>
    </source>
</evidence>
<dbReference type="EMBL" id="CP020465">
    <property type="protein sequence ID" value="ASP49285.1"/>
    <property type="molecule type" value="Genomic_DNA"/>
</dbReference>
<dbReference type="RefSeq" id="WP_081153157.1">
    <property type="nucleotide sequence ID" value="NZ_CP020465.1"/>
</dbReference>
<evidence type="ECO:0000256" key="8">
    <source>
        <dbReference type="ARBA" id="ARBA00023136"/>
    </source>
</evidence>
<dbReference type="AlphaFoldDB" id="A0A222GBL6"/>
<keyword evidence="2" id="KW-0813">Transport</keyword>
<protein>
    <recommendedName>
        <fullName evidence="13">OmpA-like domain-containing protein</fullName>
    </recommendedName>
</protein>
<feature type="signal peptide" evidence="12">
    <location>
        <begin position="1"/>
        <end position="25"/>
    </location>
</feature>
<keyword evidence="4" id="KW-0812">Transmembrane</keyword>
<dbReference type="InterPro" id="IPR006664">
    <property type="entry name" value="OMP_bac"/>
</dbReference>
<evidence type="ECO:0000256" key="7">
    <source>
        <dbReference type="ARBA" id="ARBA00023114"/>
    </source>
</evidence>
<dbReference type="Proteomes" id="UP000202259">
    <property type="component" value="Chromosome"/>
</dbReference>
<dbReference type="SUPFAM" id="SSF56925">
    <property type="entry name" value="OMPA-like"/>
    <property type="match status" value="1"/>
</dbReference>
<keyword evidence="8 10" id="KW-0472">Membrane</keyword>
<evidence type="ECO:0000259" key="13">
    <source>
        <dbReference type="PROSITE" id="PS51123"/>
    </source>
</evidence>
<dbReference type="OrthoDB" id="9805832at2"/>
<evidence type="ECO:0000256" key="3">
    <source>
        <dbReference type="ARBA" id="ARBA00022452"/>
    </source>
</evidence>
<dbReference type="Gene3D" id="2.40.160.20">
    <property type="match status" value="1"/>
</dbReference>
<gene>
    <name evidence="14" type="ORF">B5D82_16815</name>
</gene>
<keyword evidence="5 12" id="KW-0732">Signal</keyword>
<dbReference type="GO" id="GO:0006811">
    <property type="term" value="P:monoatomic ion transport"/>
    <property type="evidence" value="ECO:0007669"/>
    <property type="project" value="UniProtKB-KW"/>
</dbReference>
<dbReference type="PANTHER" id="PTHR30329:SF21">
    <property type="entry name" value="LIPOPROTEIN YIAD-RELATED"/>
    <property type="match status" value="1"/>
</dbReference>
<sequence>MVVLSSKRQFMALVLLVAMSFSSQAEKDCKVLEGDYCWYVSGALGLTLLEPYENNSGWQTFDDKDKGYKLYGGFVFNEHWFAELSYSNLGEALFRHKNPGINDTLKVEYSGVAAQAGYWLMPVNNDWNAFVRAGLAKMDSSSNLEREHEQLNNFQVVFSAGIQWRFIDQWMTRLEIDSYDKDSLFIGLSISRFFGESEAKRTVTRTQPKTNPNLSPTPKALLTNPATVVTRTENPDKDGDGILNTADQCPDSVKGLVVNERGCPVPFNITIQFASNSSGVDAKIQQEIDSLAAQLRLYRNAKVTLEGHTDWRGKQAQNQPLSLARAQTLAYALMQATGLPESAFTVVGHGELKPVDTNNTEAGRFNNRRVEINIEGN</sequence>
<dbReference type="InterPro" id="IPR027385">
    <property type="entry name" value="Beta-barrel_OMP"/>
</dbReference>
<evidence type="ECO:0000256" key="5">
    <source>
        <dbReference type="ARBA" id="ARBA00022729"/>
    </source>
</evidence>
<dbReference type="InterPro" id="IPR011250">
    <property type="entry name" value="OMP/PagP_B-barrel"/>
</dbReference>
<dbReference type="InterPro" id="IPR006665">
    <property type="entry name" value="OmpA-like"/>
</dbReference>
<dbReference type="GO" id="GO:0009279">
    <property type="term" value="C:cell outer membrane"/>
    <property type="evidence" value="ECO:0007669"/>
    <property type="project" value="UniProtKB-SubCell"/>
</dbReference>
<dbReference type="SUPFAM" id="SSF103088">
    <property type="entry name" value="OmpA-like"/>
    <property type="match status" value="1"/>
</dbReference>
<keyword evidence="7" id="KW-0626">Porin</keyword>
<dbReference type="InterPro" id="IPR036737">
    <property type="entry name" value="OmpA-like_sf"/>
</dbReference>
<evidence type="ECO:0000256" key="6">
    <source>
        <dbReference type="ARBA" id="ARBA00023065"/>
    </source>
</evidence>
<keyword evidence="3" id="KW-1134">Transmembrane beta strand</keyword>
<feature type="compositionally biased region" description="Polar residues" evidence="11">
    <location>
        <begin position="204"/>
        <end position="216"/>
    </location>
</feature>
<dbReference type="Pfam" id="PF00691">
    <property type="entry name" value="OmpA"/>
    <property type="match status" value="1"/>
</dbReference>
<keyword evidence="6" id="KW-0406">Ion transport</keyword>
<evidence type="ECO:0000256" key="12">
    <source>
        <dbReference type="SAM" id="SignalP"/>
    </source>
</evidence>
<dbReference type="PRINTS" id="PR01021">
    <property type="entry name" value="OMPADOMAIN"/>
</dbReference>
<evidence type="ECO:0000256" key="1">
    <source>
        <dbReference type="ARBA" id="ARBA00004571"/>
    </source>
</evidence>
<comment type="subcellular location">
    <subcellularLocation>
        <location evidence="1">Cell outer membrane</location>
        <topology evidence="1">Multi-pass membrane protein</topology>
    </subcellularLocation>
</comment>
<dbReference type="InterPro" id="IPR050330">
    <property type="entry name" value="Bact_OuterMem_StrucFunc"/>
</dbReference>
<evidence type="ECO:0000256" key="10">
    <source>
        <dbReference type="PROSITE-ProRule" id="PRU00473"/>
    </source>
</evidence>
<dbReference type="Gene3D" id="3.30.1330.60">
    <property type="entry name" value="OmpA-like domain"/>
    <property type="match status" value="1"/>
</dbReference>
<feature type="region of interest" description="Disordered" evidence="11">
    <location>
        <begin position="201"/>
        <end position="221"/>
    </location>
</feature>
<evidence type="ECO:0000256" key="4">
    <source>
        <dbReference type="ARBA" id="ARBA00022692"/>
    </source>
</evidence>
<proteinExistence type="predicted"/>
<name>A0A222GBL6_9GAMM</name>
<evidence type="ECO:0000313" key="14">
    <source>
        <dbReference type="EMBL" id="ASP49285.1"/>
    </source>
</evidence>
<keyword evidence="15" id="KW-1185">Reference proteome</keyword>
<dbReference type="KEGG" id="cber:B5D82_16815"/>
<reference evidence="14 15" key="1">
    <citation type="submission" date="2017-08" db="EMBL/GenBank/DDBJ databases">
        <title>Complete genome of Colwellia sp. NB097-1, a psychrophile bacterium ioslated from Bering Sea.</title>
        <authorList>
            <person name="Chen X."/>
        </authorList>
    </citation>
    <scope>NUCLEOTIDE SEQUENCE [LARGE SCALE GENOMIC DNA]</scope>
    <source>
        <strain evidence="14 15">NB097-1</strain>
    </source>
</reference>
<accession>A0A222GBL6</accession>
<evidence type="ECO:0000313" key="15">
    <source>
        <dbReference type="Proteomes" id="UP000202259"/>
    </source>
</evidence>
<organism evidence="14 15">
    <name type="scientific">Cognaticolwellia beringensis</name>
    <dbReference type="NCBI Taxonomy" id="1967665"/>
    <lineage>
        <taxon>Bacteria</taxon>
        <taxon>Pseudomonadati</taxon>
        <taxon>Pseudomonadota</taxon>
        <taxon>Gammaproteobacteria</taxon>
        <taxon>Alteromonadales</taxon>
        <taxon>Colwelliaceae</taxon>
        <taxon>Cognaticolwellia</taxon>
    </lineage>
</organism>
<dbReference type="GO" id="GO:0046930">
    <property type="term" value="C:pore complex"/>
    <property type="evidence" value="ECO:0007669"/>
    <property type="project" value="UniProtKB-KW"/>
</dbReference>
<dbReference type="GO" id="GO:0015288">
    <property type="term" value="F:porin activity"/>
    <property type="evidence" value="ECO:0007669"/>
    <property type="project" value="UniProtKB-KW"/>
</dbReference>
<dbReference type="CDD" id="cd07185">
    <property type="entry name" value="OmpA_C-like"/>
    <property type="match status" value="1"/>
</dbReference>
<feature type="chain" id="PRO_5012262427" description="OmpA-like domain-containing protein" evidence="12">
    <location>
        <begin position="26"/>
        <end position="377"/>
    </location>
</feature>
<keyword evidence="9" id="KW-0998">Cell outer membrane</keyword>
<evidence type="ECO:0000256" key="11">
    <source>
        <dbReference type="SAM" id="MobiDB-lite"/>
    </source>
</evidence>